<feature type="coiled-coil region" evidence="1">
    <location>
        <begin position="45"/>
        <end position="72"/>
    </location>
</feature>
<sequence length="230" mass="25142">MATRAAKHSANAGVAGGANVKLTGTASIGKGEAYEGAHVELRTDVDGVISQLDEAEHRISQLEDDNHRICQVADKNAKKCEVLHQAVEDAANRDRRQNLRLICLREKIENGEPSKMREEDYIQNFGSCSGLNSATTSAPSPGAVVRGGPTTQSDYYTVSEFPGAGAGLRGEYRDKEDIVLGGSKLSFFRDMTKETAEKRRKFKDVRSRLHELDVRFTLAYLCASHGKGIE</sequence>
<dbReference type="Proteomes" id="UP000438429">
    <property type="component" value="Unassembled WGS sequence"/>
</dbReference>
<dbReference type="PANTHER" id="PTHR11505">
    <property type="entry name" value="L1 TRANSPOSABLE ELEMENT-RELATED"/>
    <property type="match status" value="1"/>
</dbReference>
<comment type="caution">
    <text evidence="2">The sequence shown here is derived from an EMBL/GenBank/DDBJ whole genome shotgun (WGS) entry which is preliminary data.</text>
</comment>
<dbReference type="EMBL" id="VEVO01000047">
    <property type="protein sequence ID" value="KAF0022193.1"/>
    <property type="molecule type" value="Genomic_DNA"/>
</dbReference>
<evidence type="ECO:0000313" key="2">
    <source>
        <dbReference type="EMBL" id="KAF0022193.1"/>
    </source>
</evidence>
<dbReference type="InterPro" id="IPR042566">
    <property type="entry name" value="L1_C"/>
</dbReference>
<gene>
    <name evidence="2" type="ORF">F2P81_025554</name>
</gene>
<protein>
    <submittedName>
        <fullName evidence="2">Uncharacterized protein</fullName>
    </submittedName>
</protein>
<name>A0A6A4RJY0_SCOMX</name>
<evidence type="ECO:0000256" key="1">
    <source>
        <dbReference type="SAM" id="Coils"/>
    </source>
</evidence>
<proteinExistence type="predicted"/>
<dbReference type="AlphaFoldDB" id="A0A6A4RJY0"/>
<evidence type="ECO:0000313" key="3">
    <source>
        <dbReference type="Proteomes" id="UP000438429"/>
    </source>
</evidence>
<reference evidence="2 3" key="1">
    <citation type="submission" date="2019-06" db="EMBL/GenBank/DDBJ databases">
        <title>Draft genomes of female and male turbot (Scophthalmus maximus).</title>
        <authorList>
            <person name="Xu H."/>
            <person name="Xu X.-W."/>
            <person name="Shao C."/>
            <person name="Chen S."/>
        </authorList>
    </citation>
    <scope>NUCLEOTIDE SEQUENCE [LARGE SCALE GENOMIC DNA]</scope>
    <source>
        <strain evidence="2">Ysfricsl-2016a</strain>
        <tissue evidence="2">Blood</tissue>
    </source>
</reference>
<organism evidence="2 3">
    <name type="scientific">Scophthalmus maximus</name>
    <name type="common">Turbot</name>
    <name type="synonym">Psetta maxima</name>
    <dbReference type="NCBI Taxonomy" id="52904"/>
    <lineage>
        <taxon>Eukaryota</taxon>
        <taxon>Metazoa</taxon>
        <taxon>Chordata</taxon>
        <taxon>Craniata</taxon>
        <taxon>Vertebrata</taxon>
        <taxon>Euteleostomi</taxon>
        <taxon>Actinopterygii</taxon>
        <taxon>Neopterygii</taxon>
        <taxon>Teleostei</taxon>
        <taxon>Neoteleostei</taxon>
        <taxon>Acanthomorphata</taxon>
        <taxon>Carangaria</taxon>
        <taxon>Pleuronectiformes</taxon>
        <taxon>Pleuronectoidei</taxon>
        <taxon>Scophthalmidae</taxon>
        <taxon>Scophthalmus</taxon>
    </lineage>
</organism>
<keyword evidence="1" id="KW-0175">Coiled coil</keyword>
<accession>A0A6A4RJY0</accession>
<dbReference type="Gene3D" id="3.30.250.20">
    <property type="entry name" value="L1 transposable element, C-terminal domain"/>
    <property type="match status" value="1"/>
</dbReference>
<dbReference type="InterPro" id="IPR004244">
    <property type="entry name" value="Transposase_22"/>
</dbReference>